<protein>
    <recommendedName>
        <fullName evidence="2 6">Malonyl CoA-acyl carrier protein transacylase</fullName>
        <ecNumber evidence="1 6">2.3.1.39</ecNumber>
    </recommendedName>
</protein>
<feature type="domain" description="Malonyl-CoA:ACP transacylase (MAT)" evidence="8">
    <location>
        <begin position="8"/>
        <end position="323"/>
    </location>
</feature>
<proteinExistence type="inferred from homology"/>
<dbReference type="InterPro" id="IPR016036">
    <property type="entry name" value="Malonyl_transacylase_ACP-bd"/>
</dbReference>
<gene>
    <name evidence="9" type="ORF">ENS59_13000</name>
</gene>
<evidence type="ECO:0000256" key="2">
    <source>
        <dbReference type="ARBA" id="ARBA00018953"/>
    </source>
</evidence>
<keyword evidence="3 6" id="KW-0808">Transferase</keyword>
<dbReference type="PANTHER" id="PTHR42681:SF1">
    <property type="entry name" value="MALONYL-COA-ACYL CARRIER PROTEIN TRANSACYLASE, MITOCHONDRIAL"/>
    <property type="match status" value="1"/>
</dbReference>
<dbReference type="SUPFAM" id="SSF55048">
    <property type="entry name" value="Probable ACP-binding domain of malonyl-CoA ACP transacylase"/>
    <property type="match status" value="1"/>
</dbReference>
<dbReference type="SUPFAM" id="SSF52151">
    <property type="entry name" value="FabD/lysophospholipase-like"/>
    <property type="match status" value="1"/>
</dbReference>
<dbReference type="SMART" id="SM00827">
    <property type="entry name" value="PKS_AT"/>
    <property type="match status" value="1"/>
</dbReference>
<comment type="catalytic activity">
    <reaction evidence="5 6">
        <text>holo-[ACP] + malonyl-CoA = malonyl-[ACP] + CoA</text>
        <dbReference type="Rhea" id="RHEA:41792"/>
        <dbReference type="Rhea" id="RHEA-COMP:9623"/>
        <dbReference type="Rhea" id="RHEA-COMP:9685"/>
        <dbReference type="ChEBI" id="CHEBI:57287"/>
        <dbReference type="ChEBI" id="CHEBI:57384"/>
        <dbReference type="ChEBI" id="CHEBI:64479"/>
        <dbReference type="ChEBI" id="CHEBI:78449"/>
        <dbReference type="EC" id="2.3.1.39"/>
    </reaction>
</comment>
<evidence type="ECO:0000313" key="9">
    <source>
        <dbReference type="EMBL" id="HFH30404.1"/>
    </source>
</evidence>
<dbReference type="Pfam" id="PF00698">
    <property type="entry name" value="Acyl_transf_1"/>
    <property type="match status" value="1"/>
</dbReference>
<dbReference type="Gene3D" id="3.40.366.10">
    <property type="entry name" value="Malonyl-Coenzyme A Acyl Carrier Protein, domain 2"/>
    <property type="match status" value="1"/>
</dbReference>
<name>A0A7C3IIP3_9SPIR</name>
<dbReference type="GO" id="GO:0004314">
    <property type="term" value="F:[acyl-carrier-protein] S-malonyltransferase activity"/>
    <property type="evidence" value="ECO:0007669"/>
    <property type="project" value="UniProtKB-EC"/>
</dbReference>
<dbReference type="EC" id="2.3.1.39" evidence="1 6"/>
<dbReference type="PANTHER" id="PTHR42681">
    <property type="entry name" value="MALONYL-COA-ACYL CARRIER PROTEIN TRANSACYLASE, MITOCHONDRIAL"/>
    <property type="match status" value="1"/>
</dbReference>
<feature type="active site" evidence="7">
    <location>
        <position position="92"/>
    </location>
</feature>
<dbReference type="InterPro" id="IPR024925">
    <property type="entry name" value="Malonyl_CoA-ACP_transAc"/>
</dbReference>
<feature type="active site" evidence="7">
    <location>
        <position position="210"/>
    </location>
</feature>
<dbReference type="AlphaFoldDB" id="A0A7C3IIP3"/>
<dbReference type="EMBL" id="DSVL01000401">
    <property type="protein sequence ID" value="HFH30404.1"/>
    <property type="molecule type" value="Genomic_DNA"/>
</dbReference>
<dbReference type="GO" id="GO:0006633">
    <property type="term" value="P:fatty acid biosynthetic process"/>
    <property type="evidence" value="ECO:0007669"/>
    <property type="project" value="TreeGrafter"/>
</dbReference>
<evidence type="ECO:0000259" key="8">
    <source>
        <dbReference type="SMART" id="SM00827"/>
    </source>
</evidence>
<dbReference type="Gene3D" id="3.30.70.250">
    <property type="entry name" value="Malonyl-CoA ACP transacylase, ACP-binding"/>
    <property type="match status" value="1"/>
</dbReference>
<accession>A0A7C3IIP3</accession>
<reference evidence="9" key="1">
    <citation type="journal article" date="2020" name="mSystems">
        <title>Genome- and Community-Level Interaction Insights into Carbon Utilization and Element Cycling Functions of Hydrothermarchaeota in Hydrothermal Sediment.</title>
        <authorList>
            <person name="Zhou Z."/>
            <person name="Liu Y."/>
            <person name="Xu W."/>
            <person name="Pan J."/>
            <person name="Luo Z.H."/>
            <person name="Li M."/>
        </authorList>
    </citation>
    <scope>NUCLEOTIDE SEQUENCE [LARGE SCALE GENOMIC DNA]</scope>
    <source>
        <strain evidence="9">SpSt-503</strain>
    </source>
</reference>
<dbReference type="InterPro" id="IPR016035">
    <property type="entry name" value="Acyl_Trfase/lysoPLipase"/>
</dbReference>
<comment type="similarity">
    <text evidence="6">Belongs to the fabD family.</text>
</comment>
<keyword evidence="4 6" id="KW-0012">Acyltransferase</keyword>
<evidence type="ECO:0000256" key="1">
    <source>
        <dbReference type="ARBA" id="ARBA00013258"/>
    </source>
</evidence>
<comment type="caution">
    <text evidence="9">The sequence shown here is derived from an EMBL/GenBank/DDBJ whole genome shotgun (WGS) entry which is preliminary data.</text>
</comment>
<evidence type="ECO:0000256" key="7">
    <source>
        <dbReference type="PIRSR" id="PIRSR000446-1"/>
    </source>
</evidence>
<dbReference type="InterPro" id="IPR014043">
    <property type="entry name" value="Acyl_transferase_dom"/>
</dbReference>
<dbReference type="InterPro" id="IPR050858">
    <property type="entry name" value="Mal-CoA-ACP_Trans/PKS_FabD"/>
</dbReference>
<sequence length="327" mass="34281">MKSTWAFLFPGQGAQYPQMALDLYQQSKAVQNLFALASEAAGLDLKGLLERATAEELKRTDLSQPTISLANLAAASVLREEGIEPIACAGFSLGEYAALAYTGVVSYEDCFKLVTARGKAMQKVADRLASAEAGSAPGMAAILGLPGEQVEALIAEWKQGGLTDLYAANFNSPKQVVVAGTASALAQAEERLKAAGARRVIRLQVAGPFHSPLVADALDDFAPVLEGTSFSDPKISLFSNVTGKQVHSGTEAKKLALRQITEPVRWTSEEAQLVECGLDAVLEVGPGKVLQGLWKDSGSAIPAFGAGTSMDIASVLTALGQADNRTN</sequence>
<dbReference type="GO" id="GO:0005829">
    <property type="term" value="C:cytosol"/>
    <property type="evidence" value="ECO:0007669"/>
    <property type="project" value="TreeGrafter"/>
</dbReference>
<evidence type="ECO:0000256" key="5">
    <source>
        <dbReference type="ARBA" id="ARBA00048462"/>
    </source>
</evidence>
<evidence type="ECO:0000256" key="6">
    <source>
        <dbReference type="PIRNR" id="PIRNR000446"/>
    </source>
</evidence>
<evidence type="ECO:0000256" key="3">
    <source>
        <dbReference type="ARBA" id="ARBA00022679"/>
    </source>
</evidence>
<evidence type="ECO:0000256" key="4">
    <source>
        <dbReference type="ARBA" id="ARBA00023315"/>
    </source>
</evidence>
<organism evidence="9">
    <name type="scientific">Gracilinema caldarium</name>
    <dbReference type="NCBI Taxonomy" id="215591"/>
    <lineage>
        <taxon>Bacteria</taxon>
        <taxon>Pseudomonadati</taxon>
        <taxon>Spirochaetota</taxon>
        <taxon>Spirochaetia</taxon>
        <taxon>Spirochaetales</taxon>
        <taxon>Breznakiellaceae</taxon>
        <taxon>Gracilinema</taxon>
    </lineage>
</organism>
<dbReference type="InterPro" id="IPR001227">
    <property type="entry name" value="Ac_transferase_dom_sf"/>
</dbReference>
<dbReference type="PIRSF" id="PIRSF000446">
    <property type="entry name" value="Mct"/>
    <property type="match status" value="1"/>
</dbReference>